<evidence type="ECO:0000256" key="4">
    <source>
        <dbReference type="ARBA" id="ARBA00023239"/>
    </source>
</evidence>
<evidence type="ECO:0000313" key="6">
    <source>
        <dbReference type="EMBL" id="RGV76262.1"/>
    </source>
</evidence>
<dbReference type="Pfam" id="PF01370">
    <property type="entry name" value="Epimerase"/>
    <property type="match status" value="1"/>
</dbReference>
<dbReference type="SUPFAM" id="SSF51735">
    <property type="entry name" value="NAD(P)-binding Rossmann-fold domains"/>
    <property type="match status" value="1"/>
</dbReference>
<dbReference type="RefSeq" id="WP_118018691.1">
    <property type="nucleotide sequence ID" value="NZ_CAUHGS010000024.1"/>
</dbReference>
<evidence type="ECO:0000313" key="7">
    <source>
        <dbReference type="Proteomes" id="UP000284543"/>
    </source>
</evidence>
<feature type="domain" description="NAD-dependent epimerase/dehydratase" evidence="5">
    <location>
        <begin position="24"/>
        <end position="265"/>
    </location>
</feature>
<dbReference type="PANTHER" id="PTHR43078:SF6">
    <property type="entry name" value="UDP-GLUCURONIC ACID DECARBOXYLASE 1"/>
    <property type="match status" value="1"/>
</dbReference>
<dbReference type="Gene3D" id="3.40.50.720">
    <property type="entry name" value="NAD(P)-binding Rossmann-like Domain"/>
    <property type="match status" value="1"/>
</dbReference>
<organism evidence="6 7">
    <name type="scientific">Enterocloster bolteae</name>
    <dbReference type="NCBI Taxonomy" id="208479"/>
    <lineage>
        <taxon>Bacteria</taxon>
        <taxon>Bacillati</taxon>
        <taxon>Bacillota</taxon>
        <taxon>Clostridia</taxon>
        <taxon>Lachnospirales</taxon>
        <taxon>Lachnospiraceae</taxon>
        <taxon>Enterocloster</taxon>
    </lineage>
</organism>
<dbReference type="PANTHER" id="PTHR43078">
    <property type="entry name" value="UDP-GLUCURONIC ACID DECARBOXYLASE-RELATED"/>
    <property type="match status" value="1"/>
</dbReference>
<keyword evidence="3" id="KW-0520">NAD</keyword>
<dbReference type="Proteomes" id="UP000284543">
    <property type="component" value="Unassembled WGS sequence"/>
</dbReference>
<dbReference type="InterPro" id="IPR044516">
    <property type="entry name" value="UXS-like"/>
</dbReference>
<dbReference type="InterPro" id="IPR001509">
    <property type="entry name" value="Epimerase_deHydtase"/>
</dbReference>
<dbReference type="GO" id="GO:0042732">
    <property type="term" value="P:D-xylose metabolic process"/>
    <property type="evidence" value="ECO:0007669"/>
    <property type="project" value="InterPro"/>
</dbReference>
<dbReference type="GO" id="GO:0005737">
    <property type="term" value="C:cytoplasm"/>
    <property type="evidence" value="ECO:0007669"/>
    <property type="project" value="TreeGrafter"/>
</dbReference>
<accession>A0A412Z898</accession>
<reference evidence="6 7" key="1">
    <citation type="submission" date="2018-08" db="EMBL/GenBank/DDBJ databases">
        <title>A genome reference for cultivated species of the human gut microbiota.</title>
        <authorList>
            <person name="Zou Y."/>
            <person name="Xue W."/>
            <person name="Luo G."/>
        </authorList>
    </citation>
    <scope>NUCLEOTIDE SEQUENCE [LARGE SCALE GENOMIC DNA]</scope>
    <source>
        <strain evidence="6 7">AF14-18</strain>
    </source>
</reference>
<evidence type="ECO:0000259" key="5">
    <source>
        <dbReference type="Pfam" id="PF01370"/>
    </source>
</evidence>
<sequence>MEKRDLDIIMNSAVNWQMYRNKVVLITGATGRLGRYIVETMINIDLNYNLNMRIIGLARSQKKIKEVFENELNFPNVDMLVQDINEEINYDGKIDYIFHTAGPAAPVNFETIPAETLWSHVNGTHNILECAKIHETEKVFYVSTVEIYGEWKEDRYIEESDMGPIQHLNYRACYTEAKRLCETMLATYEKEYGIKYCGARFSHTLGPGIVLDDGRAFAEFLKSVLDGKDIILQSDGSAMRTYTYVADAMNAVFLIMDKGKNLFYNVSTEENLISIRNLAELIAGLSPTGKTKVVFGGAAGKLPYLPFKLAVMDTTKVRELGWEPQVDLEKIFKWTLESFS</sequence>
<dbReference type="EMBL" id="QRZM01000004">
    <property type="protein sequence ID" value="RGV76262.1"/>
    <property type="molecule type" value="Genomic_DNA"/>
</dbReference>
<keyword evidence="4" id="KW-0456">Lyase</keyword>
<dbReference type="GO" id="GO:0048040">
    <property type="term" value="F:UDP-glucuronate decarboxylase activity"/>
    <property type="evidence" value="ECO:0007669"/>
    <property type="project" value="TreeGrafter"/>
</dbReference>
<dbReference type="InterPro" id="IPR036291">
    <property type="entry name" value="NAD(P)-bd_dom_sf"/>
</dbReference>
<protein>
    <submittedName>
        <fullName evidence="6">NAD-dependent epimerase/dehydratase family protein</fullName>
    </submittedName>
</protein>
<evidence type="ECO:0000256" key="1">
    <source>
        <dbReference type="ARBA" id="ARBA00001911"/>
    </source>
</evidence>
<dbReference type="AlphaFoldDB" id="A0A412Z898"/>
<proteinExistence type="predicted"/>
<dbReference type="GO" id="GO:0070403">
    <property type="term" value="F:NAD+ binding"/>
    <property type="evidence" value="ECO:0007669"/>
    <property type="project" value="InterPro"/>
</dbReference>
<comment type="caution">
    <text evidence="6">The sequence shown here is derived from an EMBL/GenBank/DDBJ whole genome shotgun (WGS) entry which is preliminary data.</text>
</comment>
<evidence type="ECO:0000256" key="3">
    <source>
        <dbReference type="ARBA" id="ARBA00023027"/>
    </source>
</evidence>
<name>A0A412Z898_9FIRM</name>
<comment type="cofactor">
    <cofactor evidence="1">
        <name>NAD(+)</name>
        <dbReference type="ChEBI" id="CHEBI:57540"/>
    </cofactor>
</comment>
<keyword evidence="2" id="KW-0210">Decarboxylase</keyword>
<evidence type="ECO:0000256" key="2">
    <source>
        <dbReference type="ARBA" id="ARBA00022793"/>
    </source>
</evidence>
<gene>
    <name evidence="6" type="ORF">DWW02_12930</name>
</gene>